<name>A0A8R1IK14_CAEJA</name>
<protein>
    <submittedName>
        <fullName evidence="2">Uncharacterized protein</fullName>
    </submittedName>
</protein>
<evidence type="ECO:0000256" key="1">
    <source>
        <dbReference type="SAM" id="Coils"/>
    </source>
</evidence>
<feature type="coiled-coil region" evidence="1">
    <location>
        <begin position="56"/>
        <end position="97"/>
    </location>
</feature>
<sequence>MDVIYGEAFRKKMCHLKVLLNEIIVRTSINEKAMCKEIGHQEGEFENRLKEAIYGRSRANLKVEEAQAKCEVMIREQANLYEDVRELEENLEKYGASRWLLNVEKRRVADILDQLPVLCNPPNSVVEVPNVQIPTHQHHKEGCPKRKSSQLHPIPHSASLISQKVPKKCPVHMNEKEEKKDASTLHLPINGINLMELISKAIEEELYSL</sequence>
<organism evidence="2 3">
    <name type="scientific">Caenorhabditis japonica</name>
    <dbReference type="NCBI Taxonomy" id="281687"/>
    <lineage>
        <taxon>Eukaryota</taxon>
        <taxon>Metazoa</taxon>
        <taxon>Ecdysozoa</taxon>
        <taxon>Nematoda</taxon>
        <taxon>Chromadorea</taxon>
        <taxon>Rhabditida</taxon>
        <taxon>Rhabditina</taxon>
        <taxon>Rhabditomorpha</taxon>
        <taxon>Rhabditoidea</taxon>
        <taxon>Rhabditidae</taxon>
        <taxon>Peloderinae</taxon>
        <taxon>Caenorhabditis</taxon>
    </lineage>
</organism>
<dbReference type="Proteomes" id="UP000005237">
    <property type="component" value="Unassembled WGS sequence"/>
</dbReference>
<reference evidence="2" key="2">
    <citation type="submission" date="2022-06" db="UniProtKB">
        <authorList>
            <consortium name="EnsemblMetazoa"/>
        </authorList>
    </citation>
    <scope>IDENTIFICATION</scope>
    <source>
        <strain evidence="2">DF5081</strain>
    </source>
</reference>
<keyword evidence="1" id="KW-0175">Coiled coil</keyword>
<accession>A0A8R1IK14</accession>
<dbReference type="AlphaFoldDB" id="A0A8R1IK14"/>
<evidence type="ECO:0000313" key="2">
    <source>
        <dbReference type="EnsemblMetazoa" id="CJA33765b.1"/>
    </source>
</evidence>
<reference evidence="3" key="1">
    <citation type="submission" date="2010-08" db="EMBL/GenBank/DDBJ databases">
        <authorList>
            <consortium name="Caenorhabditis japonica Sequencing Consortium"/>
            <person name="Wilson R.K."/>
        </authorList>
    </citation>
    <scope>NUCLEOTIDE SEQUENCE [LARGE SCALE GENOMIC DNA]</scope>
    <source>
        <strain evidence="3">DF5081</strain>
    </source>
</reference>
<proteinExistence type="predicted"/>
<keyword evidence="3" id="KW-1185">Reference proteome</keyword>
<evidence type="ECO:0000313" key="3">
    <source>
        <dbReference type="Proteomes" id="UP000005237"/>
    </source>
</evidence>
<dbReference type="EnsemblMetazoa" id="CJA33765b.1">
    <property type="protein sequence ID" value="CJA33765b.1"/>
    <property type="gene ID" value="WBGene00209612"/>
</dbReference>